<keyword evidence="7" id="KW-1185">Reference proteome</keyword>
<protein>
    <submittedName>
        <fullName evidence="6">Glycoside hydrolase</fullName>
    </submittedName>
</protein>
<dbReference type="EMBL" id="CP024091">
    <property type="protein sequence ID" value="ATP55252.1"/>
    <property type="molecule type" value="Genomic_DNA"/>
</dbReference>
<accession>A0A2D1U0V0</accession>
<dbReference type="PANTHER" id="PTHR34135:SF2">
    <property type="entry name" value="LYSOZYME"/>
    <property type="match status" value="1"/>
</dbReference>
<reference evidence="6 7" key="1">
    <citation type="submission" date="2017-10" db="EMBL/GenBank/DDBJ databases">
        <title>Whole genome of Pedobacter ginsengisoli T01R-27 isolated from tomato rhizosphere.</title>
        <authorList>
            <person name="Weon H.-Y."/>
            <person name="Lee S.A."/>
            <person name="Sang M.K."/>
            <person name="Song J."/>
        </authorList>
    </citation>
    <scope>NUCLEOTIDE SEQUENCE [LARGE SCALE GENOMIC DNA]</scope>
    <source>
        <strain evidence="6 7">T01R-27</strain>
    </source>
</reference>
<dbReference type="RefSeq" id="WP_099437205.1">
    <property type="nucleotide sequence ID" value="NZ_CP024091.1"/>
</dbReference>
<dbReference type="GO" id="GO:0016998">
    <property type="term" value="P:cell wall macromolecule catabolic process"/>
    <property type="evidence" value="ECO:0007669"/>
    <property type="project" value="InterPro"/>
</dbReference>
<feature type="region of interest" description="Disordered" evidence="4">
    <location>
        <begin position="1"/>
        <end position="36"/>
    </location>
</feature>
<dbReference type="GO" id="GO:0003796">
    <property type="term" value="F:lysozyme activity"/>
    <property type="evidence" value="ECO:0007669"/>
    <property type="project" value="InterPro"/>
</dbReference>
<keyword evidence="5" id="KW-1133">Transmembrane helix</keyword>
<dbReference type="InterPro" id="IPR002053">
    <property type="entry name" value="Glyco_hydro_25"/>
</dbReference>
<dbReference type="AlphaFoldDB" id="A0A2D1U0V0"/>
<sequence length="300" mass="35236">MPPAQRKTPVSQKTSVPRKSTVPRKRAAPRKKQTKKKPWPMQVKFLLVAVLLVLLSPLYYAYIIKGFTSTWRWLKDLGEDPAYRTYRSFNIRIPKNYNIHGIDVSYYQGKIDWKRVKAMEEDDVRVHFAFIKATEGMLSVDPYFQRNWREAAKVGIVCGAYHFFRPQKSGSWQAKFFLQTVKFEAGDLPPVVDIEQLNGTSPANMRAQLREFVSYIEKREQVKPIIYTGLSFYNDYLKGYFDDYPLWIAHYHQPKLKVNEATKWFFWQHSDKARISGINHVVDFNVFKGDSTAFKQMLIK</sequence>
<dbReference type="CDD" id="cd06524">
    <property type="entry name" value="GH25_YegX-like"/>
    <property type="match status" value="1"/>
</dbReference>
<evidence type="ECO:0000256" key="4">
    <source>
        <dbReference type="SAM" id="MobiDB-lite"/>
    </source>
</evidence>
<dbReference type="OrthoDB" id="9798192at2"/>
<evidence type="ECO:0000256" key="5">
    <source>
        <dbReference type="SAM" id="Phobius"/>
    </source>
</evidence>
<evidence type="ECO:0000256" key="1">
    <source>
        <dbReference type="ARBA" id="ARBA00010646"/>
    </source>
</evidence>
<evidence type="ECO:0000256" key="2">
    <source>
        <dbReference type="ARBA" id="ARBA00022801"/>
    </source>
</evidence>
<organism evidence="6 7">
    <name type="scientific">Pedobacter ginsengisoli</name>
    <dbReference type="NCBI Taxonomy" id="363852"/>
    <lineage>
        <taxon>Bacteria</taxon>
        <taxon>Pseudomonadati</taxon>
        <taxon>Bacteroidota</taxon>
        <taxon>Sphingobacteriia</taxon>
        <taxon>Sphingobacteriales</taxon>
        <taxon>Sphingobacteriaceae</taxon>
        <taxon>Pedobacter</taxon>
    </lineage>
</organism>
<dbReference type="InterPro" id="IPR018077">
    <property type="entry name" value="Glyco_hydro_fam25_subgr"/>
</dbReference>
<dbReference type="Proteomes" id="UP000223749">
    <property type="component" value="Chromosome"/>
</dbReference>
<gene>
    <name evidence="6" type="ORF">CPT03_01625</name>
</gene>
<dbReference type="PANTHER" id="PTHR34135">
    <property type="entry name" value="LYSOZYME"/>
    <property type="match status" value="1"/>
</dbReference>
<dbReference type="Gene3D" id="3.20.20.80">
    <property type="entry name" value="Glycosidases"/>
    <property type="match status" value="1"/>
</dbReference>
<dbReference type="SMART" id="SM00641">
    <property type="entry name" value="Glyco_25"/>
    <property type="match status" value="1"/>
</dbReference>
<comment type="similarity">
    <text evidence="1">Belongs to the glycosyl hydrolase 25 family.</text>
</comment>
<keyword evidence="3" id="KW-0326">Glycosidase</keyword>
<feature type="compositionally biased region" description="Polar residues" evidence="4">
    <location>
        <begin position="8"/>
        <end position="18"/>
    </location>
</feature>
<dbReference type="GO" id="GO:0009253">
    <property type="term" value="P:peptidoglycan catabolic process"/>
    <property type="evidence" value="ECO:0007669"/>
    <property type="project" value="InterPro"/>
</dbReference>
<evidence type="ECO:0000313" key="6">
    <source>
        <dbReference type="EMBL" id="ATP55252.1"/>
    </source>
</evidence>
<feature type="transmembrane region" description="Helical" evidence="5">
    <location>
        <begin position="45"/>
        <end position="62"/>
    </location>
</feature>
<name>A0A2D1U0V0_9SPHI</name>
<keyword evidence="5" id="KW-0472">Membrane</keyword>
<keyword evidence="5" id="KW-0812">Transmembrane</keyword>
<dbReference type="Pfam" id="PF01183">
    <property type="entry name" value="Glyco_hydro_25"/>
    <property type="match status" value="1"/>
</dbReference>
<proteinExistence type="inferred from homology"/>
<dbReference type="InterPro" id="IPR017853">
    <property type="entry name" value="GH"/>
</dbReference>
<evidence type="ECO:0000313" key="7">
    <source>
        <dbReference type="Proteomes" id="UP000223749"/>
    </source>
</evidence>
<keyword evidence="2 6" id="KW-0378">Hydrolase</keyword>
<evidence type="ECO:0000256" key="3">
    <source>
        <dbReference type="ARBA" id="ARBA00023295"/>
    </source>
</evidence>
<feature type="compositionally biased region" description="Basic residues" evidence="4">
    <location>
        <begin position="21"/>
        <end position="36"/>
    </location>
</feature>
<dbReference type="GO" id="GO:0016052">
    <property type="term" value="P:carbohydrate catabolic process"/>
    <property type="evidence" value="ECO:0007669"/>
    <property type="project" value="TreeGrafter"/>
</dbReference>
<dbReference type="PROSITE" id="PS51904">
    <property type="entry name" value="GLYCOSYL_HYDROL_F25_2"/>
    <property type="match status" value="1"/>
</dbReference>
<dbReference type="KEGG" id="pgs:CPT03_01625"/>
<dbReference type="SUPFAM" id="SSF51445">
    <property type="entry name" value="(Trans)glycosidases"/>
    <property type="match status" value="1"/>
</dbReference>